<evidence type="ECO:0000256" key="2">
    <source>
        <dbReference type="ARBA" id="ARBA00022448"/>
    </source>
</evidence>
<dbReference type="PROSITE" id="PS50928">
    <property type="entry name" value="ABC_TM1"/>
    <property type="match status" value="1"/>
</dbReference>
<reference evidence="10 11" key="1">
    <citation type="submission" date="2019-03" db="EMBL/GenBank/DDBJ databases">
        <title>Sequencing the genomes of 1000 actinobacteria strains.</title>
        <authorList>
            <person name="Klenk H.-P."/>
        </authorList>
    </citation>
    <scope>NUCLEOTIDE SEQUENCE [LARGE SCALE GENOMIC DNA]</scope>
    <source>
        <strain evidence="10 11">DSM 18936</strain>
    </source>
</reference>
<comment type="similarity">
    <text evidence="7">Belongs to the binding-protein-dependent transport system permease family.</text>
</comment>
<proteinExistence type="inferred from homology"/>
<keyword evidence="11" id="KW-1185">Reference proteome</keyword>
<dbReference type="Proteomes" id="UP000294558">
    <property type="component" value="Unassembled WGS sequence"/>
</dbReference>
<dbReference type="SUPFAM" id="SSF161098">
    <property type="entry name" value="MetI-like"/>
    <property type="match status" value="1"/>
</dbReference>
<evidence type="ECO:0000256" key="7">
    <source>
        <dbReference type="RuleBase" id="RU363032"/>
    </source>
</evidence>
<feature type="domain" description="ABC transmembrane type-1" evidence="9">
    <location>
        <begin position="99"/>
        <end position="285"/>
    </location>
</feature>
<evidence type="ECO:0000256" key="8">
    <source>
        <dbReference type="SAM" id="MobiDB-lite"/>
    </source>
</evidence>
<evidence type="ECO:0000259" key="9">
    <source>
        <dbReference type="PROSITE" id="PS50928"/>
    </source>
</evidence>
<evidence type="ECO:0000256" key="6">
    <source>
        <dbReference type="ARBA" id="ARBA00023136"/>
    </source>
</evidence>
<feature type="region of interest" description="Disordered" evidence="8">
    <location>
        <begin position="1"/>
        <end position="20"/>
    </location>
</feature>
<comment type="subcellular location">
    <subcellularLocation>
        <location evidence="1 7">Cell membrane</location>
        <topology evidence="1 7">Multi-pass membrane protein</topology>
    </subcellularLocation>
</comment>
<dbReference type="PANTHER" id="PTHR30151">
    <property type="entry name" value="ALKANE SULFONATE ABC TRANSPORTER-RELATED, MEMBRANE SUBUNIT"/>
    <property type="match status" value="1"/>
</dbReference>
<keyword evidence="6 7" id="KW-0472">Membrane</keyword>
<dbReference type="GO" id="GO:0005886">
    <property type="term" value="C:plasma membrane"/>
    <property type="evidence" value="ECO:0007669"/>
    <property type="project" value="UniProtKB-SubCell"/>
</dbReference>
<feature type="transmembrane region" description="Helical" evidence="7">
    <location>
        <begin position="165"/>
        <end position="185"/>
    </location>
</feature>
<organism evidence="10 11">
    <name type="scientific">Ilumatobacter fluminis</name>
    <dbReference type="NCBI Taxonomy" id="467091"/>
    <lineage>
        <taxon>Bacteria</taxon>
        <taxon>Bacillati</taxon>
        <taxon>Actinomycetota</taxon>
        <taxon>Acidimicrobiia</taxon>
        <taxon>Acidimicrobiales</taxon>
        <taxon>Ilumatobacteraceae</taxon>
        <taxon>Ilumatobacter</taxon>
    </lineage>
</organism>
<dbReference type="AlphaFoldDB" id="A0A4R7I0W6"/>
<evidence type="ECO:0000256" key="3">
    <source>
        <dbReference type="ARBA" id="ARBA00022475"/>
    </source>
</evidence>
<gene>
    <name evidence="10" type="ORF">BDK89_2090</name>
</gene>
<name>A0A4R7I0W6_9ACTN</name>
<feature type="transmembrane region" description="Helical" evidence="7">
    <location>
        <begin position="213"/>
        <end position="240"/>
    </location>
</feature>
<sequence>MTTDSPAHISDATDVGAVPAGAGQPMLPPKAAGRSSKALSKVAGPLIGLAVFVGIWYFMHYWVLENVFDKPSFLITEPHRVIKDSFFDSVPREQMLTGLGWTTMIALIGLGISIVLGMTIAVLMAQSTLLEGAFWPYLIAAQAVPILAIVPILGSIFGFGYGSRVLVCVIISIFPIVSNTLFGLLSAEKGMHDLFTLHRASRTTRLFKLQFPAALPAIFAGFRIAAGLSVIGAVVGELFFRRGSKGIGILMDQYRSRNLYPLTYGALILSSLLGIAVFVFFGWLSKVAIGKWHETSRTGT</sequence>
<feature type="transmembrane region" description="Helical" evidence="7">
    <location>
        <begin position="42"/>
        <end position="64"/>
    </location>
</feature>
<dbReference type="EMBL" id="SOAU01000001">
    <property type="protein sequence ID" value="TDT16499.1"/>
    <property type="molecule type" value="Genomic_DNA"/>
</dbReference>
<accession>A0A4R7I0W6</accession>
<feature type="transmembrane region" description="Helical" evidence="7">
    <location>
        <begin position="261"/>
        <end position="284"/>
    </location>
</feature>
<dbReference type="GO" id="GO:0055085">
    <property type="term" value="P:transmembrane transport"/>
    <property type="evidence" value="ECO:0007669"/>
    <property type="project" value="InterPro"/>
</dbReference>
<dbReference type="Pfam" id="PF00528">
    <property type="entry name" value="BPD_transp_1"/>
    <property type="match status" value="1"/>
</dbReference>
<feature type="transmembrane region" description="Helical" evidence="7">
    <location>
        <begin position="134"/>
        <end position="153"/>
    </location>
</feature>
<dbReference type="InterPro" id="IPR000515">
    <property type="entry name" value="MetI-like"/>
</dbReference>
<dbReference type="CDD" id="cd06261">
    <property type="entry name" value="TM_PBP2"/>
    <property type="match status" value="1"/>
</dbReference>
<protein>
    <submittedName>
        <fullName evidence="10">NitT/TauT family transport system permease protein</fullName>
    </submittedName>
</protein>
<keyword evidence="4 7" id="KW-0812">Transmembrane</keyword>
<dbReference type="PANTHER" id="PTHR30151:SF41">
    <property type="entry name" value="ABC TRANSPORTER PERMEASE PROTEIN"/>
    <property type="match status" value="1"/>
</dbReference>
<evidence type="ECO:0000256" key="4">
    <source>
        <dbReference type="ARBA" id="ARBA00022692"/>
    </source>
</evidence>
<dbReference type="RefSeq" id="WP_166657507.1">
    <property type="nucleotide sequence ID" value="NZ_SOAU01000001.1"/>
</dbReference>
<feature type="transmembrane region" description="Helical" evidence="7">
    <location>
        <begin position="99"/>
        <end position="122"/>
    </location>
</feature>
<keyword evidence="3" id="KW-1003">Cell membrane</keyword>
<comment type="caution">
    <text evidence="10">The sequence shown here is derived from an EMBL/GenBank/DDBJ whole genome shotgun (WGS) entry which is preliminary data.</text>
</comment>
<keyword evidence="5 7" id="KW-1133">Transmembrane helix</keyword>
<dbReference type="InterPro" id="IPR035906">
    <property type="entry name" value="MetI-like_sf"/>
</dbReference>
<evidence type="ECO:0000256" key="5">
    <source>
        <dbReference type="ARBA" id="ARBA00022989"/>
    </source>
</evidence>
<dbReference type="Gene3D" id="1.10.3720.10">
    <property type="entry name" value="MetI-like"/>
    <property type="match status" value="1"/>
</dbReference>
<keyword evidence="2 7" id="KW-0813">Transport</keyword>
<evidence type="ECO:0000313" key="10">
    <source>
        <dbReference type="EMBL" id="TDT16499.1"/>
    </source>
</evidence>
<evidence type="ECO:0000313" key="11">
    <source>
        <dbReference type="Proteomes" id="UP000294558"/>
    </source>
</evidence>
<evidence type="ECO:0000256" key="1">
    <source>
        <dbReference type="ARBA" id="ARBA00004651"/>
    </source>
</evidence>